<dbReference type="Gene3D" id="3.30.750.24">
    <property type="entry name" value="STAS domain"/>
    <property type="match status" value="1"/>
</dbReference>
<dbReference type="PROSITE" id="PS51746">
    <property type="entry name" value="PPM_2"/>
    <property type="match status" value="1"/>
</dbReference>
<dbReference type="InterPro" id="IPR013656">
    <property type="entry name" value="PAS_4"/>
</dbReference>
<dbReference type="CDD" id="cd16936">
    <property type="entry name" value="HATPase_RsbW-like"/>
    <property type="match status" value="1"/>
</dbReference>
<dbReference type="InterPro" id="IPR058548">
    <property type="entry name" value="MlaB-like_STAS"/>
</dbReference>
<dbReference type="Gene3D" id="3.60.40.10">
    <property type="entry name" value="PPM-type phosphatase domain"/>
    <property type="match status" value="1"/>
</dbReference>
<evidence type="ECO:0000313" key="5">
    <source>
        <dbReference type="EMBL" id="TWF81511.1"/>
    </source>
</evidence>
<dbReference type="SUPFAM" id="SSF81606">
    <property type="entry name" value="PP2C-like"/>
    <property type="match status" value="1"/>
</dbReference>
<comment type="caution">
    <text evidence="5">The sequence shown here is derived from an EMBL/GenBank/DDBJ whole genome shotgun (WGS) entry which is preliminary data.</text>
</comment>
<dbReference type="InterPro" id="IPR001932">
    <property type="entry name" value="PPM-type_phosphatase-like_dom"/>
</dbReference>
<feature type="domain" description="STAS" evidence="3">
    <location>
        <begin position="555"/>
        <end position="649"/>
    </location>
</feature>
<dbReference type="Pfam" id="PF07228">
    <property type="entry name" value="SpoIIE"/>
    <property type="match status" value="1"/>
</dbReference>
<reference evidence="5 6" key="1">
    <citation type="submission" date="2019-06" db="EMBL/GenBank/DDBJ databases">
        <title>Sequencing the genomes of 1000 actinobacteria strains.</title>
        <authorList>
            <person name="Klenk H.-P."/>
        </authorList>
    </citation>
    <scope>NUCLEOTIDE SEQUENCE [LARGE SCALE GENOMIC DNA]</scope>
    <source>
        <strain evidence="5 6">DSM 45671</strain>
    </source>
</reference>
<accession>A0A561T327</accession>
<evidence type="ECO:0000256" key="1">
    <source>
        <dbReference type="ARBA" id="ARBA00022801"/>
    </source>
</evidence>
<dbReference type="PROSITE" id="PS50113">
    <property type="entry name" value="PAC"/>
    <property type="match status" value="1"/>
</dbReference>
<dbReference type="Proteomes" id="UP000321261">
    <property type="component" value="Unassembled WGS sequence"/>
</dbReference>
<dbReference type="AlphaFoldDB" id="A0A561T327"/>
<dbReference type="SMART" id="SM00331">
    <property type="entry name" value="PP2C_SIG"/>
    <property type="match status" value="1"/>
</dbReference>
<dbReference type="SUPFAM" id="SSF55874">
    <property type="entry name" value="ATPase domain of HSP90 chaperone/DNA topoisomerase II/histidine kinase"/>
    <property type="match status" value="1"/>
</dbReference>
<dbReference type="InterPro" id="IPR002645">
    <property type="entry name" value="STAS_dom"/>
</dbReference>
<gene>
    <name evidence="5" type="ORF">FHX44_117456</name>
</gene>
<evidence type="ECO:0000313" key="6">
    <source>
        <dbReference type="Proteomes" id="UP000321261"/>
    </source>
</evidence>
<keyword evidence="1" id="KW-0378">Hydrolase</keyword>
<dbReference type="InterPro" id="IPR000700">
    <property type="entry name" value="PAS-assoc_C"/>
</dbReference>
<dbReference type="InterPro" id="IPR003594">
    <property type="entry name" value="HATPase_dom"/>
</dbReference>
<dbReference type="Gene3D" id="3.30.565.10">
    <property type="entry name" value="Histidine kinase-like ATPase, C-terminal domain"/>
    <property type="match status" value="1"/>
</dbReference>
<organism evidence="5 6">
    <name type="scientific">Pseudonocardia hierapolitana</name>
    <dbReference type="NCBI Taxonomy" id="1128676"/>
    <lineage>
        <taxon>Bacteria</taxon>
        <taxon>Bacillati</taxon>
        <taxon>Actinomycetota</taxon>
        <taxon>Actinomycetes</taxon>
        <taxon>Pseudonocardiales</taxon>
        <taxon>Pseudonocardiaceae</taxon>
        <taxon>Pseudonocardia</taxon>
    </lineage>
</organism>
<evidence type="ECO:0000259" key="3">
    <source>
        <dbReference type="PROSITE" id="PS50801"/>
    </source>
</evidence>
<dbReference type="PROSITE" id="PS50801">
    <property type="entry name" value="STAS"/>
    <property type="match status" value="1"/>
</dbReference>
<dbReference type="SUPFAM" id="SSF52091">
    <property type="entry name" value="SpoIIaa-like"/>
    <property type="match status" value="1"/>
</dbReference>
<evidence type="ECO:0000259" key="2">
    <source>
        <dbReference type="PROSITE" id="PS50113"/>
    </source>
</evidence>
<dbReference type="InterPro" id="IPR036890">
    <property type="entry name" value="HATPase_C_sf"/>
</dbReference>
<dbReference type="InterPro" id="IPR036513">
    <property type="entry name" value="STAS_dom_sf"/>
</dbReference>
<protein>
    <submittedName>
        <fullName evidence="5">Anti-anti-sigma factor</fullName>
    </submittedName>
</protein>
<dbReference type="Pfam" id="PF13581">
    <property type="entry name" value="HATPase_c_2"/>
    <property type="match status" value="1"/>
</dbReference>
<sequence>MFGDPRAIADCFDELPAAVFVFSGPDHVFTAVNRAARAMVGPHRDVVGRRCREAIPEEAGQRVAELLDDAYETGQPVSAPEWRILLDNNADGELEELYLTLTIVPVRDSGGDVVGLVSHVLDVTPAVSARRAAEAQATAFEHRYHAALDGVMSLQRSLLPERLPVLPGVELAARYLAADSEQGAGGDWFDAVPLGDGRLGLVVGDVVGSGTRATAVMGQLRAVLMELLLEGSDIPEVLARLDRFVARVPGAAATTLCLAVLDPADGRLDYICCGHPPPLVLAADGRSGYLPAGAMGPLGVVAATRPVVVQTALLQATDVLLLYTDGLVEGPDLPLCDGLDLLRGVAAGARTRGTPPMMAAAAPDRVCELTVERMTRKGHTDDVTLLAVQCTGARPEPFEAELPASPGILSPLRTQLDDWLIARGGSDEDTLAVRFAVLEAVSNVIEHAYPDDPGSVRVEGAHDDAGRICMTVSDTGQWVPPPVRPNRRDRGFALIRSCMDTVEIDRTATGTSILMDRTLSRRPVVGPDSVRPQRTAGSSKEAFHVDITEVSPPHVVVHGPIDLPSAADLHRRLQDASRGGVLPLTIDLTGVSHLASAGVQLLYQLAEQMAADGCRLRLIAPTGTAAHQVLTLTALHQLTEIVEDPEASW</sequence>
<name>A0A561T327_9PSEU</name>
<dbReference type="EMBL" id="VIWU01000001">
    <property type="protein sequence ID" value="TWF81511.1"/>
    <property type="molecule type" value="Genomic_DNA"/>
</dbReference>
<proteinExistence type="predicted"/>
<dbReference type="InterPro" id="IPR052016">
    <property type="entry name" value="Bact_Sigma-Reg"/>
</dbReference>
<dbReference type="PANTHER" id="PTHR43156">
    <property type="entry name" value="STAGE II SPORULATION PROTEIN E-RELATED"/>
    <property type="match status" value="1"/>
</dbReference>
<dbReference type="InterPro" id="IPR036457">
    <property type="entry name" value="PPM-type-like_dom_sf"/>
</dbReference>
<evidence type="ECO:0000259" key="4">
    <source>
        <dbReference type="PROSITE" id="PS51746"/>
    </source>
</evidence>
<keyword evidence="6" id="KW-1185">Reference proteome</keyword>
<dbReference type="Pfam" id="PF08448">
    <property type="entry name" value="PAS_4"/>
    <property type="match status" value="1"/>
</dbReference>
<dbReference type="SUPFAM" id="SSF55785">
    <property type="entry name" value="PYP-like sensor domain (PAS domain)"/>
    <property type="match status" value="1"/>
</dbReference>
<dbReference type="CDD" id="cd07043">
    <property type="entry name" value="STAS_anti-anti-sigma_factors"/>
    <property type="match status" value="1"/>
</dbReference>
<dbReference type="PANTHER" id="PTHR43156:SF2">
    <property type="entry name" value="STAGE II SPORULATION PROTEIN E"/>
    <property type="match status" value="1"/>
</dbReference>
<feature type="domain" description="PPM-type phosphatase" evidence="4">
    <location>
        <begin position="170"/>
        <end position="390"/>
    </location>
</feature>
<feature type="domain" description="PAC" evidence="2">
    <location>
        <begin position="78"/>
        <end position="135"/>
    </location>
</feature>
<dbReference type="Gene3D" id="3.30.450.20">
    <property type="entry name" value="PAS domain"/>
    <property type="match status" value="1"/>
</dbReference>
<dbReference type="InterPro" id="IPR035965">
    <property type="entry name" value="PAS-like_dom_sf"/>
</dbReference>
<dbReference type="Pfam" id="PF13466">
    <property type="entry name" value="STAS_2"/>
    <property type="match status" value="1"/>
</dbReference>
<dbReference type="GO" id="GO:0016791">
    <property type="term" value="F:phosphatase activity"/>
    <property type="evidence" value="ECO:0007669"/>
    <property type="project" value="TreeGrafter"/>
</dbReference>